<dbReference type="AlphaFoldDB" id="A0A6G8B1T8"/>
<evidence type="ECO:0000259" key="6">
    <source>
        <dbReference type="Pfam" id="PF00294"/>
    </source>
</evidence>
<evidence type="ECO:0000256" key="3">
    <source>
        <dbReference type="ARBA" id="ARBA00022741"/>
    </source>
</evidence>
<protein>
    <submittedName>
        <fullName evidence="7">Sugar kinase</fullName>
    </submittedName>
</protein>
<accession>A0A6G8B1T8</accession>
<keyword evidence="2" id="KW-0808">Transferase</keyword>
<proteinExistence type="inferred from homology"/>
<keyword evidence="5" id="KW-0067">ATP-binding</keyword>
<dbReference type="Pfam" id="PF00294">
    <property type="entry name" value="PfkB"/>
    <property type="match status" value="1"/>
</dbReference>
<sequence length="320" mass="35001">MSEVVTMGEAMAVFAATDLDQPLWSANHFDKYLAGAEVNVATGVARLGHSVEYITQLGMDPIGKFIQYQLENNNIGTEYVNFSDEYQTGLMFKQRVSVGNPETANYRKNSAASHFNDKNIDKIDFHDTKIIHLTGIFPALSETTRLATERLFAMGKNSKKITTIFDTNLRPALWHYKQEMIETVNDFAHQAKIVLPGIHEGEILVGSSNPEQIADFYLTNSDITEAVVVKLGSDGAFVKEKNGNKLLVPGYKVDTIIDTVGAGDGFAVGLITGILEQLSLADSVRRGNAIGSLAVQSAGDNDGYPNADELMDYIAQRSIN</sequence>
<keyword evidence="4 7" id="KW-0418">Kinase</keyword>
<dbReference type="InterPro" id="IPR050306">
    <property type="entry name" value="PfkB_Carbo_kinase"/>
</dbReference>
<reference evidence="7 8" key="1">
    <citation type="submission" date="2020-03" db="EMBL/GenBank/DDBJ databases">
        <title>Weissella sp. nov., isolated from Cybister lewisianus.</title>
        <authorList>
            <person name="Hyun D.-W."/>
            <person name="Bae J.-W."/>
        </authorList>
    </citation>
    <scope>NUCLEOTIDE SEQUENCE [LARGE SCALE GENOMIC DNA]</scope>
    <source>
        <strain evidence="7 8">HDW19</strain>
    </source>
</reference>
<keyword evidence="3" id="KW-0547">Nucleotide-binding</keyword>
<comment type="similarity">
    <text evidence="1">Belongs to the carbohydrate kinase PfkB family.</text>
</comment>
<dbReference type="GO" id="GO:0016301">
    <property type="term" value="F:kinase activity"/>
    <property type="evidence" value="ECO:0007669"/>
    <property type="project" value="UniProtKB-KW"/>
</dbReference>
<dbReference type="Gene3D" id="3.40.1190.20">
    <property type="match status" value="1"/>
</dbReference>
<evidence type="ECO:0000256" key="1">
    <source>
        <dbReference type="ARBA" id="ARBA00010688"/>
    </source>
</evidence>
<evidence type="ECO:0000256" key="5">
    <source>
        <dbReference type="ARBA" id="ARBA00022840"/>
    </source>
</evidence>
<dbReference type="RefSeq" id="WP_166011525.1">
    <property type="nucleotide sequence ID" value="NZ_CP049888.1"/>
</dbReference>
<evidence type="ECO:0000313" key="7">
    <source>
        <dbReference type="EMBL" id="QIL51185.1"/>
    </source>
</evidence>
<dbReference type="PANTHER" id="PTHR43085:SF1">
    <property type="entry name" value="PSEUDOURIDINE KINASE-RELATED"/>
    <property type="match status" value="1"/>
</dbReference>
<dbReference type="InterPro" id="IPR029056">
    <property type="entry name" value="Ribokinase-like"/>
</dbReference>
<dbReference type="Proteomes" id="UP000500741">
    <property type="component" value="Chromosome"/>
</dbReference>
<dbReference type="InterPro" id="IPR011611">
    <property type="entry name" value="PfkB_dom"/>
</dbReference>
<gene>
    <name evidence="7" type="ORF">G7084_07715</name>
</gene>
<evidence type="ECO:0000313" key="8">
    <source>
        <dbReference type="Proteomes" id="UP000500741"/>
    </source>
</evidence>
<dbReference type="PANTHER" id="PTHR43085">
    <property type="entry name" value="HEXOKINASE FAMILY MEMBER"/>
    <property type="match status" value="1"/>
</dbReference>
<organism evidence="7 8">
    <name type="scientific">Weissella coleopterorum</name>
    <dbReference type="NCBI Taxonomy" id="2714949"/>
    <lineage>
        <taxon>Bacteria</taxon>
        <taxon>Bacillati</taxon>
        <taxon>Bacillota</taxon>
        <taxon>Bacilli</taxon>
        <taxon>Lactobacillales</taxon>
        <taxon>Lactobacillaceae</taxon>
        <taxon>Weissella</taxon>
    </lineage>
</organism>
<dbReference type="CDD" id="cd01166">
    <property type="entry name" value="KdgK"/>
    <property type="match status" value="1"/>
</dbReference>
<keyword evidence="8" id="KW-1185">Reference proteome</keyword>
<dbReference type="PROSITE" id="PS00584">
    <property type="entry name" value="PFKB_KINASES_2"/>
    <property type="match status" value="1"/>
</dbReference>
<feature type="domain" description="Carbohydrate kinase PfkB" evidence="6">
    <location>
        <begin position="1"/>
        <end position="305"/>
    </location>
</feature>
<evidence type="ECO:0000256" key="2">
    <source>
        <dbReference type="ARBA" id="ARBA00022679"/>
    </source>
</evidence>
<dbReference type="GO" id="GO:0005524">
    <property type="term" value="F:ATP binding"/>
    <property type="evidence" value="ECO:0007669"/>
    <property type="project" value="UniProtKB-KW"/>
</dbReference>
<dbReference type="SUPFAM" id="SSF53613">
    <property type="entry name" value="Ribokinase-like"/>
    <property type="match status" value="1"/>
</dbReference>
<evidence type="ECO:0000256" key="4">
    <source>
        <dbReference type="ARBA" id="ARBA00022777"/>
    </source>
</evidence>
<name>A0A6G8B1T8_9LACO</name>
<dbReference type="KEGG" id="wco:G7084_07715"/>
<dbReference type="EMBL" id="CP049888">
    <property type="protein sequence ID" value="QIL51185.1"/>
    <property type="molecule type" value="Genomic_DNA"/>
</dbReference>
<dbReference type="InterPro" id="IPR002173">
    <property type="entry name" value="Carboh/pur_kinase_PfkB_CS"/>
</dbReference>